<dbReference type="PROSITE" id="PS51898">
    <property type="entry name" value="TYR_RECOMBINASE"/>
    <property type="match status" value="1"/>
</dbReference>
<dbReference type="Gene3D" id="1.10.443.10">
    <property type="entry name" value="Intergrase catalytic core"/>
    <property type="match status" value="1"/>
</dbReference>
<dbReference type="Pfam" id="PF22022">
    <property type="entry name" value="Phage_int_M"/>
    <property type="match status" value="1"/>
</dbReference>
<reference evidence="7 8" key="1">
    <citation type="submission" date="2020-07" db="EMBL/GenBank/DDBJ databases">
        <title>Taxonomic revisions and descriptions of new bacterial species based on genomic comparisons in the high-G+C-content subgroup of the family Alcaligenaceae.</title>
        <authorList>
            <person name="Szabo A."/>
            <person name="Felfoldi T."/>
        </authorList>
    </citation>
    <scope>NUCLEOTIDE SEQUENCE [LARGE SCALE GENOMIC DNA]</scope>
    <source>
        <strain evidence="7 8">DSM 25264</strain>
    </source>
</reference>
<dbReference type="PANTHER" id="PTHR30629:SF2">
    <property type="entry name" value="PROPHAGE INTEGRASE INTS-RELATED"/>
    <property type="match status" value="1"/>
</dbReference>
<dbReference type="InterPro" id="IPR013762">
    <property type="entry name" value="Integrase-like_cat_sf"/>
</dbReference>
<dbReference type="OrthoDB" id="9775880at2"/>
<dbReference type="Pfam" id="PF00589">
    <property type="entry name" value="Phage_integrase"/>
    <property type="match status" value="1"/>
</dbReference>
<evidence type="ECO:0000313" key="8">
    <source>
        <dbReference type="Proteomes" id="UP000580517"/>
    </source>
</evidence>
<evidence type="ECO:0000256" key="5">
    <source>
        <dbReference type="SAM" id="MobiDB-lite"/>
    </source>
</evidence>
<comment type="similarity">
    <text evidence="1">Belongs to the 'phage' integrase family.</text>
</comment>
<dbReference type="InterPro" id="IPR050808">
    <property type="entry name" value="Phage_Integrase"/>
</dbReference>
<keyword evidence="4" id="KW-0233">DNA recombination</keyword>
<keyword evidence="2" id="KW-0229">DNA integration</keyword>
<protein>
    <submittedName>
        <fullName evidence="7">Site-specific integrase</fullName>
    </submittedName>
</protein>
<dbReference type="InterPro" id="IPR010998">
    <property type="entry name" value="Integrase_recombinase_N"/>
</dbReference>
<gene>
    <name evidence="7" type="ORF">H0A68_19655</name>
</gene>
<dbReference type="Proteomes" id="UP000580517">
    <property type="component" value="Unassembled WGS sequence"/>
</dbReference>
<accession>A0A853FGT5</accession>
<evidence type="ECO:0000256" key="2">
    <source>
        <dbReference type="ARBA" id="ARBA00022908"/>
    </source>
</evidence>
<evidence type="ECO:0000313" key="7">
    <source>
        <dbReference type="EMBL" id="NYT39087.1"/>
    </source>
</evidence>
<dbReference type="GO" id="GO:0015074">
    <property type="term" value="P:DNA integration"/>
    <property type="evidence" value="ECO:0007669"/>
    <property type="project" value="UniProtKB-KW"/>
</dbReference>
<evidence type="ECO:0000256" key="4">
    <source>
        <dbReference type="ARBA" id="ARBA00023172"/>
    </source>
</evidence>
<organism evidence="7 8">
    <name type="scientific">Allopusillimonas soli</name>
    <dbReference type="NCBI Taxonomy" id="659016"/>
    <lineage>
        <taxon>Bacteria</taxon>
        <taxon>Pseudomonadati</taxon>
        <taxon>Pseudomonadota</taxon>
        <taxon>Betaproteobacteria</taxon>
        <taxon>Burkholderiales</taxon>
        <taxon>Alcaligenaceae</taxon>
        <taxon>Allopusillimonas</taxon>
    </lineage>
</organism>
<sequence length="367" mass="41992">MAEKHRLAMDVGKDPRQTTKEERAEARRHALATFEKVARDWHTHAKAVHEWSEDYSQKILRQLELHAFPKLGRHPIGSLNQLDVLQCLEAISLAGTRETAIRLRESLQRVYARAVTLGLLKPGDNFMAKGVADFKLRSPMVKHYATILEPQKIGQLIRDIRGYRGHYIVCCALRIMPYVFQRPGQIRMMEWEQLDLDASIWACPPHMMKMREPLKKSGRVPPHIVPLPTQVVEILRQIHAVTGPTGPVFKSVSRRRGKNGYSRYISNNTMNSALRALGYDTQTDITGHGFRAMARTLIRERLGWDREMIEKHLAHVSDEELGEAYDRTRFVAQRHEMAQAWADYLDQLAEQKASAIPSTARPSTPQA</sequence>
<evidence type="ECO:0000259" key="6">
    <source>
        <dbReference type="PROSITE" id="PS51898"/>
    </source>
</evidence>
<evidence type="ECO:0000256" key="1">
    <source>
        <dbReference type="ARBA" id="ARBA00008857"/>
    </source>
</evidence>
<dbReference type="InterPro" id="IPR011010">
    <property type="entry name" value="DNA_brk_join_enz"/>
</dbReference>
<feature type="region of interest" description="Disordered" evidence="5">
    <location>
        <begin position="1"/>
        <end position="22"/>
    </location>
</feature>
<dbReference type="PANTHER" id="PTHR30629">
    <property type="entry name" value="PROPHAGE INTEGRASE"/>
    <property type="match status" value="1"/>
</dbReference>
<proteinExistence type="inferred from homology"/>
<keyword evidence="3" id="KW-0238">DNA-binding</keyword>
<dbReference type="CDD" id="cd00801">
    <property type="entry name" value="INT_P4_C"/>
    <property type="match status" value="1"/>
</dbReference>
<comment type="caution">
    <text evidence="7">The sequence shown here is derived from an EMBL/GenBank/DDBJ whole genome shotgun (WGS) entry which is preliminary data.</text>
</comment>
<dbReference type="GO" id="GO:0003677">
    <property type="term" value="F:DNA binding"/>
    <property type="evidence" value="ECO:0007669"/>
    <property type="project" value="UniProtKB-KW"/>
</dbReference>
<dbReference type="EMBL" id="JACCEW010000013">
    <property type="protein sequence ID" value="NYT39087.1"/>
    <property type="molecule type" value="Genomic_DNA"/>
</dbReference>
<dbReference type="InterPro" id="IPR002104">
    <property type="entry name" value="Integrase_catalytic"/>
</dbReference>
<name>A0A853FGT5_9BURK</name>
<feature type="domain" description="Tyr recombinase" evidence="6">
    <location>
        <begin position="143"/>
        <end position="338"/>
    </location>
</feature>
<dbReference type="SUPFAM" id="SSF56349">
    <property type="entry name" value="DNA breaking-rejoining enzymes"/>
    <property type="match status" value="1"/>
</dbReference>
<dbReference type="InterPro" id="IPR053876">
    <property type="entry name" value="Phage_int_M"/>
</dbReference>
<keyword evidence="8" id="KW-1185">Reference proteome</keyword>
<dbReference type="AlphaFoldDB" id="A0A853FGT5"/>
<dbReference type="GO" id="GO:0006310">
    <property type="term" value="P:DNA recombination"/>
    <property type="evidence" value="ECO:0007669"/>
    <property type="project" value="UniProtKB-KW"/>
</dbReference>
<dbReference type="Gene3D" id="1.10.150.130">
    <property type="match status" value="1"/>
</dbReference>
<evidence type="ECO:0000256" key="3">
    <source>
        <dbReference type="ARBA" id="ARBA00023125"/>
    </source>
</evidence>